<evidence type="ECO:0000256" key="1">
    <source>
        <dbReference type="SAM" id="MobiDB-lite"/>
    </source>
</evidence>
<evidence type="ECO:0000313" key="3">
    <source>
        <dbReference type="Proteomes" id="UP000000311"/>
    </source>
</evidence>
<keyword evidence="3" id="KW-1185">Reference proteome</keyword>
<reference evidence="2 3" key="1">
    <citation type="journal article" date="2010" name="Science">
        <title>Genomic comparison of the ants Camponotus floridanus and Harpegnathos saltator.</title>
        <authorList>
            <person name="Bonasio R."/>
            <person name="Zhang G."/>
            <person name="Ye C."/>
            <person name="Mutti N.S."/>
            <person name="Fang X."/>
            <person name="Qin N."/>
            <person name="Donahue G."/>
            <person name="Yang P."/>
            <person name="Li Q."/>
            <person name="Li C."/>
            <person name="Zhang P."/>
            <person name="Huang Z."/>
            <person name="Berger S.L."/>
            <person name="Reinberg D."/>
            <person name="Wang J."/>
            <person name="Liebig J."/>
        </authorList>
    </citation>
    <scope>NUCLEOTIDE SEQUENCE [LARGE SCALE GENOMIC DNA]</scope>
    <source>
        <strain evidence="3">C129</strain>
    </source>
</reference>
<sequence>MLTNSDVLDPITVNNVSEIVATREQRSPQFGLLNNYGDYSDYDDNVRYFPFGNKRKLHKPYHHRPHGCRRFGCDGGWQPNYGNHHHTGQGASFASASAGSISGGGPYGGGQSGANAQSATFFGQTFDEIVVSSDLNVRRKSKENRQGKRLLSNVPSGTTGPPEKPTAIASRLVSTDGSRITLEKREKRGTVTARRRYLDLGVAGYLLKSRKR</sequence>
<dbReference type="OrthoDB" id="6629392at2759"/>
<dbReference type="Proteomes" id="UP000000311">
    <property type="component" value="Unassembled WGS sequence"/>
</dbReference>
<dbReference type="OMA" id="GGWQPNY"/>
<dbReference type="EMBL" id="GL435878">
    <property type="protein sequence ID" value="EFN72546.1"/>
    <property type="molecule type" value="Genomic_DNA"/>
</dbReference>
<protein>
    <submittedName>
        <fullName evidence="2">Uncharacterized protein</fullName>
    </submittedName>
</protein>
<gene>
    <name evidence="2" type="ORF">EAG_01961</name>
</gene>
<accession>E2A204</accession>
<name>E2A204_CAMFO</name>
<organism evidence="3">
    <name type="scientific">Camponotus floridanus</name>
    <name type="common">Florida carpenter ant</name>
    <dbReference type="NCBI Taxonomy" id="104421"/>
    <lineage>
        <taxon>Eukaryota</taxon>
        <taxon>Metazoa</taxon>
        <taxon>Ecdysozoa</taxon>
        <taxon>Arthropoda</taxon>
        <taxon>Hexapoda</taxon>
        <taxon>Insecta</taxon>
        <taxon>Pterygota</taxon>
        <taxon>Neoptera</taxon>
        <taxon>Endopterygota</taxon>
        <taxon>Hymenoptera</taxon>
        <taxon>Apocrita</taxon>
        <taxon>Aculeata</taxon>
        <taxon>Formicoidea</taxon>
        <taxon>Formicidae</taxon>
        <taxon>Formicinae</taxon>
        <taxon>Camponotus</taxon>
    </lineage>
</organism>
<evidence type="ECO:0000313" key="2">
    <source>
        <dbReference type="EMBL" id="EFN72546.1"/>
    </source>
</evidence>
<feature type="region of interest" description="Disordered" evidence="1">
    <location>
        <begin position="137"/>
        <end position="167"/>
    </location>
</feature>
<dbReference type="AlphaFoldDB" id="E2A204"/>
<dbReference type="InParanoid" id="E2A204"/>
<proteinExistence type="predicted"/>